<proteinExistence type="predicted"/>
<dbReference type="GO" id="GO:0006355">
    <property type="term" value="P:regulation of DNA-templated transcription"/>
    <property type="evidence" value="ECO:0007669"/>
    <property type="project" value="InterPro"/>
</dbReference>
<evidence type="ECO:0000256" key="1">
    <source>
        <dbReference type="ARBA" id="ARBA00023015"/>
    </source>
</evidence>
<dbReference type="AlphaFoldDB" id="A0A250DS39"/>
<dbReference type="InterPro" id="IPR000792">
    <property type="entry name" value="Tscrpt_reg_LuxR_C"/>
</dbReference>
<evidence type="ECO:0000313" key="5">
    <source>
        <dbReference type="EMBL" id="ATA57176.1"/>
    </source>
</evidence>
<dbReference type="Gene3D" id="1.10.10.10">
    <property type="entry name" value="Winged helix-like DNA-binding domain superfamily/Winged helix DNA-binding domain"/>
    <property type="match status" value="1"/>
</dbReference>
<reference evidence="5 6" key="1">
    <citation type="submission" date="2017-09" db="EMBL/GenBank/DDBJ databases">
        <title>The diverse metabolic capabilities of V. boronicumulans make it an excellent choice for continued studies on novel biodegradation.</title>
        <authorList>
            <person name="Sun S."/>
        </authorList>
    </citation>
    <scope>NUCLEOTIDE SEQUENCE [LARGE SCALE GENOMIC DNA]</scope>
    <source>
        <strain evidence="5 6">J1</strain>
    </source>
</reference>
<dbReference type="CDD" id="cd06170">
    <property type="entry name" value="LuxR_C_like"/>
    <property type="match status" value="1"/>
</dbReference>
<name>A0A250DS39_9BURK</name>
<dbReference type="KEGG" id="vbo:CKY39_31095"/>
<accession>A0A250DS39</accession>
<dbReference type="InterPro" id="IPR016032">
    <property type="entry name" value="Sig_transdc_resp-reg_C-effctor"/>
</dbReference>
<keyword evidence="2" id="KW-0238">DNA-binding</keyword>
<dbReference type="Pfam" id="PF00196">
    <property type="entry name" value="GerE"/>
    <property type="match status" value="1"/>
</dbReference>
<evidence type="ECO:0000256" key="3">
    <source>
        <dbReference type="ARBA" id="ARBA00023163"/>
    </source>
</evidence>
<organism evidence="5 6">
    <name type="scientific">Variovorax boronicumulans</name>
    <dbReference type="NCBI Taxonomy" id="436515"/>
    <lineage>
        <taxon>Bacteria</taxon>
        <taxon>Pseudomonadati</taxon>
        <taxon>Pseudomonadota</taxon>
        <taxon>Betaproteobacteria</taxon>
        <taxon>Burkholderiales</taxon>
        <taxon>Comamonadaceae</taxon>
        <taxon>Variovorax</taxon>
    </lineage>
</organism>
<dbReference type="PANTHER" id="PTHR44688:SF16">
    <property type="entry name" value="DNA-BINDING TRANSCRIPTIONAL ACTIVATOR DEVR_DOSR"/>
    <property type="match status" value="1"/>
</dbReference>
<dbReference type="PRINTS" id="PR00038">
    <property type="entry name" value="HTHLUXR"/>
</dbReference>
<dbReference type="EMBL" id="CP023284">
    <property type="protein sequence ID" value="ATA57176.1"/>
    <property type="molecule type" value="Genomic_DNA"/>
</dbReference>
<dbReference type="SUPFAM" id="SSF46894">
    <property type="entry name" value="C-terminal effector domain of the bipartite response regulators"/>
    <property type="match status" value="1"/>
</dbReference>
<evidence type="ECO:0000256" key="2">
    <source>
        <dbReference type="ARBA" id="ARBA00023125"/>
    </source>
</evidence>
<evidence type="ECO:0000313" key="6">
    <source>
        <dbReference type="Proteomes" id="UP000217154"/>
    </source>
</evidence>
<gene>
    <name evidence="5" type="ORF">CKY39_31095</name>
</gene>
<evidence type="ECO:0000259" key="4">
    <source>
        <dbReference type="PROSITE" id="PS50043"/>
    </source>
</evidence>
<dbReference type="RefSeq" id="WP_095747138.1">
    <property type="nucleotide sequence ID" value="NZ_CP023284.1"/>
</dbReference>
<dbReference type="Proteomes" id="UP000217154">
    <property type="component" value="Chromosome"/>
</dbReference>
<dbReference type="GO" id="GO:0003677">
    <property type="term" value="F:DNA binding"/>
    <property type="evidence" value="ECO:0007669"/>
    <property type="project" value="UniProtKB-KW"/>
</dbReference>
<keyword evidence="3" id="KW-0804">Transcription</keyword>
<sequence length="327" mass="36833">MTFTAGVPRDFSDLLLRLYRLSHELPIDAFQDAALDLLKPVLPFDSSMWGTATRTDHGIDIHTIHLHNQPLEMVTAYEQVKHMDTAAGEVAKQSNATLAFNAQAWFCRDDQAALRDYGRRFEQANFFITSDSNPQTSFVHWLSLFRADPEAHGTEEERQLLASLAPHVMQALALNRVMHLDRLEAGSASPGGSAIGDLRGVLYHADRLFEAMLKAEWPAWHGRTLPDALLQHFLQGHARFNGREIVVTHRVEQRLLFLKCRHRCRADSLTPREHTIAELLARGDTHKEVAAILNRSPATVRNHIQSIYDKLQVGNVAGLIHELRLAG</sequence>
<dbReference type="SMART" id="SM00421">
    <property type="entry name" value="HTH_LUXR"/>
    <property type="match status" value="1"/>
</dbReference>
<dbReference type="InterPro" id="IPR036388">
    <property type="entry name" value="WH-like_DNA-bd_sf"/>
</dbReference>
<feature type="domain" description="HTH luxR-type" evidence="4">
    <location>
        <begin position="262"/>
        <end position="327"/>
    </location>
</feature>
<dbReference type="PROSITE" id="PS50043">
    <property type="entry name" value="HTH_LUXR_2"/>
    <property type="match status" value="1"/>
</dbReference>
<keyword evidence="1" id="KW-0805">Transcription regulation</keyword>
<protein>
    <submittedName>
        <fullName evidence="5">Helix-turn-helix transcriptional regulator</fullName>
    </submittedName>
</protein>
<dbReference type="PANTHER" id="PTHR44688">
    <property type="entry name" value="DNA-BINDING TRANSCRIPTIONAL ACTIVATOR DEVR_DOSR"/>
    <property type="match status" value="1"/>
</dbReference>